<dbReference type="PANTHER" id="PTHR30146:SF109">
    <property type="entry name" value="HTH-TYPE TRANSCRIPTIONAL REGULATOR GALS"/>
    <property type="match status" value="1"/>
</dbReference>
<comment type="caution">
    <text evidence="5">The sequence shown here is derived from an EMBL/GenBank/DDBJ whole genome shotgun (WGS) entry which is preliminary data.</text>
</comment>
<keyword evidence="6" id="KW-1185">Reference proteome</keyword>
<dbReference type="InterPro" id="IPR010982">
    <property type="entry name" value="Lambda_DNA-bd_dom_sf"/>
</dbReference>
<gene>
    <name evidence="5" type="ORF">H8695_09720</name>
</gene>
<sequence length="335" mass="37241">MNLKDIANRAGVSSATVSMVLHNKGGVSRETRTRVEALLIENGYTIDSKSENGEKGGRNIRFLKYSLSSHLVDENPGFISAIIDSVERECRRLGYSLTMTAFRQKATGEIFESLRRERPDGVLLLGTEWTPADCRYLEGLDIPLVVLDNDLTNLPYNCVTGNPYSNIVTAVRYLSSRGHREIGYLLTTEPSCNCLESYRGYRDALTELDIPFDEQLVYEVSPTFMGAYHSMRDHLAAGRSVPSALLTNNDNLALGTMKALKEAGYRIPEDVALIGSDDTAAAAMAEPPLTSMHPDCRRIGIWAVRLLCDLIEYPDSPTTKMRLSSYLVERKSTEK</sequence>
<reference evidence="5" key="1">
    <citation type="submission" date="2020-08" db="EMBL/GenBank/DDBJ databases">
        <title>Genome public.</title>
        <authorList>
            <person name="Liu C."/>
            <person name="Sun Q."/>
        </authorList>
    </citation>
    <scope>NUCLEOTIDE SEQUENCE</scope>
    <source>
        <strain evidence="5">BX7</strain>
    </source>
</reference>
<dbReference type="PROSITE" id="PS00356">
    <property type="entry name" value="HTH_LACI_1"/>
    <property type="match status" value="1"/>
</dbReference>
<dbReference type="Pfam" id="PF13377">
    <property type="entry name" value="Peripla_BP_3"/>
    <property type="match status" value="1"/>
</dbReference>
<keyword evidence="3" id="KW-0804">Transcription</keyword>
<dbReference type="CDD" id="cd01392">
    <property type="entry name" value="HTH_LacI"/>
    <property type="match status" value="1"/>
</dbReference>
<dbReference type="Gene3D" id="1.10.260.40">
    <property type="entry name" value="lambda repressor-like DNA-binding domains"/>
    <property type="match status" value="1"/>
</dbReference>
<dbReference type="InterPro" id="IPR000843">
    <property type="entry name" value="HTH_LacI"/>
</dbReference>
<organism evidence="5 6">
    <name type="scientific">Feifania hominis</name>
    <dbReference type="NCBI Taxonomy" id="2763660"/>
    <lineage>
        <taxon>Bacteria</taxon>
        <taxon>Bacillati</taxon>
        <taxon>Bacillota</taxon>
        <taxon>Clostridia</taxon>
        <taxon>Eubacteriales</taxon>
        <taxon>Feifaniaceae</taxon>
        <taxon>Feifania</taxon>
    </lineage>
</organism>
<dbReference type="InterPro" id="IPR028082">
    <property type="entry name" value="Peripla_BP_I"/>
</dbReference>
<evidence type="ECO:0000256" key="2">
    <source>
        <dbReference type="ARBA" id="ARBA00023125"/>
    </source>
</evidence>
<dbReference type="GO" id="GO:0000976">
    <property type="term" value="F:transcription cis-regulatory region binding"/>
    <property type="evidence" value="ECO:0007669"/>
    <property type="project" value="TreeGrafter"/>
</dbReference>
<dbReference type="Proteomes" id="UP000620366">
    <property type="component" value="Unassembled WGS sequence"/>
</dbReference>
<keyword evidence="2" id="KW-0238">DNA-binding</keyword>
<evidence type="ECO:0000256" key="1">
    <source>
        <dbReference type="ARBA" id="ARBA00023015"/>
    </source>
</evidence>
<dbReference type="AlphaFoldDB" id="A0A926DE60"/>
<evidence type="ECO:0000256" key="3">
    <source>
        <dbReference type="ARBA" id="ARBA00023163"/>
    </source>
</evidence>
<dbReference type="EMBL" id="JACRSP010000004">
    <property type="protein sequence ID" value="MBC8536963.1"/>
    <property type="molecule type" value="Genomic_DNA"/>
</dbReference>
<dbReference type="SUPFAM" id="SSF47413">
    <property type="entry name" value="lambda repressor-like DNA-binding domains"/>
    <property type="match status" value="1"/>
</dbReference>
<dbReference type="Gene3D" id="3.40.50.2300">
    <property type="match status" value="2"/>
</dbReference>
<evidence type="ECO:0000313" key="6">
    <source>
        <dbReference type="Proteomes" id="UP000620366"/>
    </source>
</evidence>
<dbReference type="GO" id="GO:0003700">
    <property type="term" value="F:DNA-binding transcription factor activity"/>
    <property type="evidence" value="ECO:0007669"/>
    <property type="project" value="TreeGrafter"/>
</dbReference>
<dbReference type="SUPFAM" id="SSF53822">
    <property type="entry name" value="Periplasmic binding protein-like I"/>
    <property type="match status" value="1"/>
</dbReference>
<dbReference type="SMART" id="SM00354">
    <property type="entry name" value="HTH_LACI"/>
    <property type="match status" value="1"/>
</dbReference>
<evidence type="ECO:0000313" key="5">
    <source>
        <dbReference type="EMBL" id="MBC8536963.1"/>
    </source>
</evidence>
<dbReference type="PROSITE" id="PS50932">
    <property type="entry name" value="HTH_LACI_2"/>
    <property type="match status" value="1"/>
</dbReference>
<proteinExistence type="predicted"/>
<keyword evidence="1" id="KW-0805">Transcription regulation</keyword>
<evidence type="ECO:0000259" key="4">
    <source>
        <dbReference type="PROSITE" id="PS50932"/>
    </source>
</evidence>
<name>A0A926DE60_9FIRM</name>
<feature type="domain" description="HTH lacI-type" evidence="4">
    <location>
        <begin position="1"/>
        <end position="45"/>
    </location>
</feature>
<dbReference type="PANTHER" id="PTHR30146">
    <property type="entry name" value="LACI-RELATED TRANSCRIPTIONAL REPRESSOR"/>
    <property type="match status" value="1"/>
</dbReference>
<protein>
    <submittedName>
        <fullName evidence="5">Substrate-binding domain-containing protein</fullName>
    </submittedName>
</protein>
<accession>A0A926DE60</accession>
<dbReference type="Pfam" id="PF00356">
    <property type="entry name" value="LacI"/>
    <property type="match status" value="1"/>
</dbReference>
<dbReference type="RefSeq" id="WP_249301057.1">
    <property type="nucleotide sequence ID" value="NZ_JACRSP010000004.1"/>
</dbReference>
<dbReference type="InterPro" id="IPR046335">
    <property type="entry name" value="LacI/GalR-like_sensor"/>
</dbReference>